<dbReference type="EMBL" id="FWZU01000002">
    <property type="protein sequence ID" value="SMF08670.1"/>
    <property type="molecule type" value="Genomic_DNA"/>
</dbReference>
<reference evidence="2" key="1">
    <citation type="submission" date="2017-04" db="EMBL/GenBank/DDBJ databases">
        <authorList>
            <person name="Varghese N."/>
            <person name="Submissions S."/>
        </authorList>
    </citation>
    <scope>NUCLEOTIDE SEQUENCE [LARGE SCALE GENOMIC DNA]</scope>
    <source>
        <strain evidence="2">K3S</strain>
    </source>
</reference>
<organism evidence="1 2">
    <name type="scientific">Desulfovibrio gilichinskyi</name>
    <dbReference type="NCBI Taxonomy" id="1519643"/>
    <lineage>
        <taxon>Bacteria</taxon>
        <taxon>Pseudomonadati</taxon>
        <taxon>Thermodesulfobacteriota</taxon>
        <taxon>Desulfovibrionia</taxon>
        <taxon>Desulfovibrionales</taxon>
        <taxon>Desulfovibrionaceae</taxon>
        <taxon>Desulfovibrio</taxon>
    </lineage>
</organism>
<evidence type="ECO:0000313" key="1">
    <source>
        <dbReference type="EMBL" id="SMF08670.1"/>
    </source>
</evidence>
<proteinExistence type="predicted"/>
<dbReference type="STRING" id="1519643.SAMN06295933_1641"/>
<keyword evidence="2" id="KW-1185">Reference proteome</keyword>
<accession>A0A1X7D4E2</accession>
<dbReference type="Proteomes" id="UP000192906">
    <property type="component" value="Unassembled WGS sequence"/>
</dbReference>
<evidence type="ECO:0000313" key="2">
    <source>
        <dbReference type="Proteomes" id="UP000192906"/>
    </source>
</evidence>
<protein>
    <submittedName>
        <fullName evidence="1">Uncharacterized protein</fullName>
    </submittedName>
</protein>
<dbReference type="AlphaFoldDB" id="A0A1X7D4E2"/>
<gene>
    <name evidence="1" type="ORF">SAMN06295933_1641</name>
</gene>
<sequence>MKRKLQINIQNMNPKTYVCSLITNKDGVTRDYIIILNFTKINRWLLLKSETNTYNQKKKIKSDITIILLLLKFNILYFTL</sequence>
<name>A0A1X7D4E2_9BACT</name>